<dbReference type="PROSITE" id="PS51270">
    <property type="entry name" value="ZF_CTCHY"/>
    <property type="match status" value="1"/>
</dbReference>
<feature type="compositionally biased region" description="Polar residues" evidence="5">
    <location>
        <begin position="286"/>
        <end position="296"/>
    </location>
</feature>
<feature type="domain" description="CHY-type" evidence="7">
    <location>
        <begin position="308"/>
        <end position="376"/>
    </location>
</feature>
<dbReference type="Gene3D" id="2.20.28.10">
    <property type="match status" value="1"/>
</dbReference>
<evidence type="ECO:0000313" key="10">
    <source>
        <dbReference type="Proteomes" id="UP000774326"/>
    </source>
</evidence>
<feature type="region of interest" description="Disordered" evidence="5">
    <location>
        <begin position="1"/>
        <end position="42"/>
    </location>
</feature>
<dbReference type="CDD" id="cd16464">
    <property type="entry name" value="RING-H2_Pirh2-like"/>
    <property type="match status" value="1"/>
</dbReference>
<evidence type="ECO:0000313" key="9">
    <source>
        <dbReference type="EMBL" id="KAH3681626.1"/>
    </source>
</evidence>
<proteinExistence type="predicted"/>
<feature type="compositionally biased region" description="Basic and acidic residues" evidence="5">
    <location>
        <begin position="183"/>
        <end position="195"/>
    </location>
</feature>
<dbReference type="SUPFAM" id="SSF161219">
    <property type="entry name" value="CHY zinc finger-like"/>
    <property type="match status" value="1"/>
</dbReference>
<dbReference type="InterPro" id="IPR037274">
    <property type="entry name" value="Znf_CHY_sf"/>
</dbReference>
<comment type="caution">
    <text evidence="9">The sequence shown here is derived from an EMBL/GenBank/DDBJ whole genome shotgun (WGS) entry which is preliminary data.</text>
</comment>
<dbReference type="Pfam" id="PF05495">
    <property type="entry name" value="zf-CHY"/>
    <property type="match status" value="1"/>
</dbReference>
<dbReference type="SUPFAM" id="SSF57850">
    <property type="entry name" value="RING/U-box"/>
    <property type="match status" value="1"/>
</dbReference>
<feature type="region of interest" description="Disordered" evidence="5">
    <location>
        <begin position="167"/>
        <end position="197"/>
    </location>
</feature>
<evidence type="ECO:0000256" key="3">
    <source>
        <dbReference type="ARBA" id="ARBA00022833"/>
    </source>
</evidence>
<evidence type="ECO:0000259" key="8">
    <source>
        <dbReference type="PROSITE" id="PS51270"/>
    </source>
</evidence>
<dbReference type="SUPFAM" id="SSF161245">
    <property type="entry name" value="Zinc hairpin stack"/>
    <property type="match status" value="1"/>
</dbReference>
<dbReference type="Pfam" id="PF13639">
    <property type="entry name" value="zf-RING_2"/>
    <property type="match status" value="1"/>
</dbReference>
<protein>
    <submittedName>
        <fullName evidence="9">Uncharacterized protein</fullName>
    </submittedName>
</protein>
<feature type="region of interest" description="Disordered" evidence="5">
    <location>
        <begin position="753"/>
        <end position="790"/>
    </location>
</feature>
<dbReference type="PANTHER" id="PTHR21319">
    <property type="entry name" value="RING FINGER AND CHY ZINC FINGER DOMAIN-CONTAINING PROTEIN 1"/>
    <property type="match status" value="1"/>
</dbReference>
<dbReference type="SMART" id="SM00184">
    <property type="entry name" value="RING"/>
    <property type="match status" value="2"/>
</dbReference>
<name>A0A9P8Q072_WICPI</name>
<feature type="compositionally biased region" description="Acidic residues" evidence="5">
    <location>
        <begin position="762"/>
        <end position="790"/>
    </location>
</feature>
<dbReference type="InterPro" id="IPR039512">
    <property type="entry name" value="RCHY1_zinc-ribbon"/>
</dbReference>
<dbReference type="GO" id="GO:0008270">
    <property type="term" value="F:zinc ion binding"/>
    <property type="evidence" value="ECO:0007669"/>
    <property type="project" value="UniProtKB-KW"/>
</dbReference>
<evidence type="ECO:0000256" key="2">
    <source>
        <dbReference type="ARBA" id="ARBA00022771"/>
    </source>
</evidence>
<feature type="region of interest" description="Disordered" evidence="5">
    <location>
        <begin position="116"/>
        <end position="147"/>
    </location>
</feature>
<dbReference type="PROSITE" id="PS51266">
    <property type="entry name" value="ZF_CHY"/>
    <property type="match status" value="1"/>
</dbReference>
<dbReference type="InterPro" id="IPR008913">
    <property type="entry name" value="Znf_CHY"/>
</dbReference>
<dbReference type="InterPro" id="IPR017921">
    <property type="entry name" value="Znf_CTCHY"/>
</dbReference>
<feature type="compositionally biased region" description="Low complexity" evidence="5">
    <location>
        <begin position="16"/>
        <end position="28"/>
    </location>
</feature>
<dbReference type="OrthoDB" id="411372at2759"/>
<evidence type="ECO:0000259" key="6">
    <source>
        <dbReference type="PROSITE" id="PS50089"/>
    </source>
</evidence>
<gene>
    <name evidence="9" type="ORF">WICPIJ_007416</name>
</gene>
<evidence type="ECO:0000259" key="7">
    <source>
        <dbReference type="PROSITE" id="PS51266"/>
    </source>
</evidence>
<feature type="compositionally biased region" description="Polar residues" evidence="5">
    <location>
        <begin position="714"/>
        <end position="727"/>
    </location>
</feature>
<evidence type="ECO:0000256" key="5">
    <source>
        <dbReference type="SAM" id="MobiDB-lite"/>
    </source>
</evidence>
<feature type="compositionally biased region" description="Acidic residues" evidence="5">
    <location>
        <begin position="124"/>
        <end position="138"/>
    </location>
</feature>
<sequence>MAVDDLTEGSIEKIESTTTSAAEPSTSTNEPQSDSDTGDFGGLHDIGNFAALKLPSFSWNKQDSATFSKTYQDLIQSRREQLSTLIDDLKEGFSLRSALDRFQTIRTLLESEISQTIDNNVDSSDSEAEEGAEGEQQQEEERNAEPRVVKAAVEPKGVPLLHQVIIPQTKDPERKIHKRRHHSVSDHHSHSHSQDQHIYQTHPELKQLTSIDSHEVNDQSVLRNKIKSIRKLSISDTAKNHMIQKLMMGAHYDKIKFVDSNGEEVLKILNKRASQVTKPSPLEPLQQRTPPSSPIVTDQDRTKTYNDEDQEILGCPHYQRNCKMECPECRRWYGCPICHDEEVSEHKFQRNQTRNILCMECFTPQQPDEFCSQCDLKFASYYCSTCVLYDNDETKDIYHCDDCGICRLGLGLGQDFFHCKGCNACLAIELQNDHRCIERSIESDCPICGEYMFTSIKPVVFMSCGHAIHQSCYDDHSKHSYKCPTCQKTVLNMEAQFRVLDMEIRLQPLPHPYSQWTCVIRCNDCNAKSSTPYHVLGLKCDNCKSYNTAQLKLIKPEQTDANTTTDCESDISTTTNDLRSRAKKTRDLKHIAINSSNLLNKNFNKEHLTEAEEEAEHREDTDAAAAAADGAEADENENENENENVLTLPRQFMSNFDQYITNLQEYFSSSDEEDHENSGDDVDFLHVNKTFAKFQQNMTNNNNINDSNDNNNTAPQHDNTNADNGQAQLTNSNRFVNNITTAFNNFLTSIDQTQQGHNHSDDYDEDMGNETDDEMELDSDNGDVPLIEEM</sequence>
<organism evidence="9 10">
    <name type="scientific">Wickerhamomyces pijperi</name>
    <name type="common">Yeast</name>
    <name type="synonym">Pichia pijperi</name>
    <dbReference type="NCBI Taxonomy" id="599730"/>
    <lineage>
        <taxon>Eukaryota</taxon>
        <taxon>Fungi</taxon>
        <taxon>Dikarya</taxon>
        <taxon>Ascomycota</taxon>
        <taxon>Saccharomycotina</taxon>
        <taxon>Saccharomycetes</taxon>
        <taxon>Phaffomycetales</taxon>
        <taxon>Wickerhamomycetaceae</taxon>
        <taxon>Wickerhamomyces</taxon>
    </lineage>
</organism>
<feature type="compositionally biased region" description="Acidic residues" evidence="5">
    <location>
        <begin position="631"/>
        <end position="642"/>
    </location>
</feature>
<keyword evidence="2 4" id="KW-0863">Zinc-finger</keyword>
<dbReference type="GO" id="GO:0005634">
    <property type="term" value="C:nucleus"/>
    <property type="evidence" value="ECO:0007669"/>
    <property type="project" value="TreeGrafter"/>
</dbReference>
<dbReference type="InterPro" id="IPR001841">
    <property type="entry name" value="Znf_RING"/>
</dbReference>
<keyword evidence="3" id="KW-0862">Zinc</keyword>
<reference evidence="9" key="2">
    <citation type="submission" date="2021-01" db="EMBL/GenBank/DDBJ databases">
        <authorList>
            <person name="Schikora-Tamarit M.A."/>
        </authorList>
    </citation>
    <scope>NUCLEOTIDE SEQUENCE</scope>
    <source>
        <strain evidence="9">CBS2887</strain>
    </source>
</reference>
<dbReference type="GO" id="GO:0061630">
    <property type="term" value="F:ubiquitin protein ligase activity"/>
    <property type="evidence" value="ECO:0007669"/>
    <property type="project" value="TreeGrafter"/>
</dbReference>
<feature type="compositionally biased region" description="Low complexity" evidence="5">
    <location>
        <begin position="699"/>
        <end position="713"/>
    </location>
</feature>
<feature type="compositionally biased region" description="Basic and acidic residues" evidence="5">
    <location>
        <begin position="608"/>
        <end position="621"/>
    </location>
</feature>
<dbReference type="Proteomes" id="UP000774326">
    <property type="component" value="Unassembled WGS sequence"/>
</dbReference>
<feature type="domain" description="RING-type" evidence="6">
    <location>
        <begin position="445"/>
        <end position="487"/>
    </location>
</feature>
<feature type="region of interest" description="Disordered" evidence="5">
    <location>
        <begin position="699"/>
        <end position="727"/>
    </location>
</feature>
<dbReference type="Gene3D" id="3.30.40.10">
    <property type="entry name" value="Zinc/RING finger domain, C3HC4 (zinc finger)"/>
    <property type="match status" value="1"/>
</dbReference>
<dbReference type="InterPro" id="IPR037275">
    <property type="entry name" value="Znf_CTCHY_sf"/>
</dbReference>
<dbReference type="InterPro" id="IPR013083">
    <property type="entry name" value="Znf_RING/FYVE/PHD"/>
</dbReference>
<feature type="domain" description="CTCHY-type" evidence="8">
    <location>
        <begin position="378"/>
        <end position="444"/>
    </location>
</feature>
<dbReference type="AlphaFoldDB" id="A0A9P8Q072"/>
<evidence type="ECO:0000256" key="1">
    <source>
        <dbReference type="ARBA" id="ARBA00022723"/>
    </source>
</evidence>
<dbReference type="PANTHER" id="PTHR21319:SF0">
    <property type="entry name" value="AND RING FINGER DOMAIN PROTEIN, PUTATIVE (AFU_ORTHOLOGUE AFUA_1G08900)-RELATED"/>
    <property type="match status" value="1"/>
</dbReference>
<dbReference type="GO" id="GO:0016567">
    <property type="term" value="P:protein ubiquitination"/>
    <property type="evidence" value="ECO:0007669"/>
    <property type="project" value="TreeGrafter"/>
</dbReference>
<dbReference type="PROSITE" id="PS50089">
    <property type="entry name" value="ZF_RING_2"/>
    <property type="match status" value="1"/>
</dbReference>
<keyword evidence="10" id="KW-1185">Reference proteome</keyword>
<dbReference type="Pfam" id="PF14599">
    <property type="entry name" value="zinc_ribbon_6"/>
    <property type="match status" value="1"/>
</dbReference>
<accession>A0A9P8Q072</accession>
<feature type="region of interest" description="Disordered" evidence="5">
    <location>
        <begin position="608"/>
        <end position="642"/>
    </location>
</feature>
<feature type="region of interest" description="Disordered" evidence="5">
    <location>
        <begin position="277"/>
        <end position="300"/>
    </location>
</feature>
<dbReference type="GO" id="GO:0006511">
    <property type="term" value="P:ubiquitin-dependent protein catabolic process"/>
    <property type="evidence" value="ECO:0007669"/>
    <property type="project" value="TreeGrafter"/>
</dbReference>
<dbReference type="EMBL" id="JAEUBG010004350">
    <property type="protein sequence ID" value="KAH3681626.1"/>
    <property type="molecule type" value="Genomic_DNA"/>
</dbReference>
<reference evidence="9" key="1">
    <citation type="journal article" date="2021" name="Open Biol.">
        <title>Shared evolutionary footprints suggest mitochondrial oxidative damage underlies multiple complex I losses in fungi.</title>
        <authorList>
            <person name="Schikora-Tamarit M.A."/>
            <person name="Marcet-Houben M."/>
            <person name="Nosek J."/>
            <person name="Gabaldon T."/>
        </authorList>
    </citation>
    <scope>NUCLEOTIDE SEQUENCE</scope>
    <source>
        <strain evidence="9">CBS2887</strain>
    </source>
</reference>
<evidence type="ECO:0000256" key="4">
    <source>
        <dbReference type="PROSITE-ProRule" id="PRU00601"/>
    </source>
</evidence>
<keyword evidence="1" id="KW-0479">Metal-binding</keyword>